<dbReference type="AlphaFoldDB" id="A0A0R1LM97"/>
<dbReference type="GO" id="GO:0015833">
    <property type="term" value="P:peptide transport"/>
    <property type="evidence" value="ECO:0007669"/>
    <property type="project" value="UniProtKB-KW"/>
</dbReference>
<evidence type="ECO:0000256" key="1">
    <source>
        <dbReference type="ARBA" id="ARBA00004193"/>
    </source>
</evidence>
<evidence type="ECO:0000256" key="6">
    <source>
        <dbReference type="SAM" id="SignalP"/>
    </source>
</evidence>
<dbReference type="GO" id="GO:0043190">
    <property type="term" value="C:ATP-binding cassette (ABC) transporter complex"/>
    <property type="evidence" value="ECO:0007669"/>
    <property type="project" value="InterPro"/>
</dbReference>
<dbReference type="SUPFAM" id="SSF53850">
    <property type="entry name" value="Periplasmic binding protein-like II"/>
    <property type="match status" value="1"/>
</dbReference>
<feature type="chain" id="PRO_5038726207" evidence="6">
    <location>
        <begin position="23"/>
        <end position="546"/>
    </location>
</feature>
<dbReference type="InterPro" id="IPR030678">
    <property type="entry name" value="Peptide/Ni-bd"/>
</dbReference>
<dbReference type="PANTHER" id="PTHR30290:SF10">
    <property type="entry name" value="PERIPLASMIC OLIGOPEPTIDE-BINDING PROTEIN-RELATED"/>
    <property type="match status" value="1"/>
</dbReference>
<keyword evidence="5" id="KW-0571">Peptide transport</keyword>
<organism evidence="8 9">
    <name type="scientific">Levilactobacillus acidifarinae DSM 19394 = JCM 15949</name>
    <dbReference type="NCBI Taxonomy" id="1423715"/>
    <lineage>
        <taxon>Bacteria</taxon>
        <taxon>Bacillati</taxon>
        <taxon>Bacillota</taxon>
        <taxon>Bacilli</taxon>
        <taxon>Lactobacillales</taxon>
        <taxon>Lactobacillaceae</taxon>
        <taxon>Levilactobacillus</taxon>
    </lineage>
</organism>
<feature type="domain" description="Solute-binding protein family 5" evidence="7">
    <location>
        <begin position="76"/>
        <end position="462"/>
    </location>
</feature>
<dbReference type="GO" id="GO:1904680">
    <property type="term" value="F:peptide transmembrane transporter activity"/>
    <property type="evidence" value="ECO:0007669"/>
    <property type="project" value="TreeGrafter"/>
</dbReference>
<dbReference type="PATRIC" id="fig|1423715.3.peg.1125"/>
<comment type="caution">
    <text evidence="8">The sequence shown here is derived from an EMBL/GenBank/DDBJ whole genome shotgun (WGS) entry which is preliminary data.</text>
</comment>
<feature type="signal peptide" evidence="6">
    <location>
        <begin position="1"/>
        <end position="22"/>
    </location>
</feature>
<evidence type="ECO:0000256" key="5">
    <source>
        <dbReference type="ARBA" id="ARBA00022856"/>
    </source>
</evidence>
<dbReference type="Proteomes" id="UP000051955">
    <property type="component" value="Unassembled WGS sequence"/>
</dbReference>
<dbReference type="RefSeq" id="WP_057804520.1">
    <property type="nucleotide sequence ID" value="NZ_AZDV01000028.1"/>
</dbReference>
<dbReference type="GO" id="GO:0042597">
    <property type="term" value="C:periplasmic space"/>
    <property type="evidence" value="ECO:0007669"/>
    <property type="project" value="UniProtKB-ARBA"/>
</dbReference>
<comment type="similarity">
    <text evidence="2">Belongs to the bacterial solute-binding protein 5 family.</text>
</comment>
<comment type="subcellular location">
    <subcellularLocation>
        <location evidence="1">Cell membrane</location>
        <topology evidence="1">Lipid-anchor</topology>
    </subcellularLocation>
</comment>
<dbReference type="InterPro" id="IPR039424">
    <property type="entry name" value="SBP_5"/>
</dbReference>
<accession>A0A0R1LM97</accession>
<dbReference type="Gene3D" id="3.90.76.10">
    <property type="entry name" value="Dipeptide-binding Protein, Domain 1"/>
    <property type="match status" value="1"/>
</dbReference>
<keyword evidence="9" id="KW-1185">Reference proteome</keyword>
<dbReference type="InterPro" id="IPR023765">
    <property type="entry name" value="SBP_5_CS"/>
</dbReference>
<keyword evidence="4 6" id="KW-0732">Signal</keyword>
<evidence type="ECO:0000259" key="7">
    <source>
        <dbReference type="Pfam" id="PF00496"/>
    </source>
</evidence>
<dbReference type="PROSITE" id="PS51257">
    <property type="entry name" value="PROKAR_LIPOPROTEIN"/>
    <property type="match status" value="1"/>
</dbReference>
<name>A0A0R1LM97_9LACO</name>
<dbReference type="Gene3D" id="3.10.105.10">
    <property type="entry name" value="Dipeptide-binding Protein, Domain 3"/>
    <property type="match status" value="1"/>
</dbReference>
<evidence type="ECO:0000256" key="2">
    <source>
        <dbReference type="ARBA" id="ARBA00005695"/>
    </source>
</evidence>
<dbReference type="EMBL" id="AZDV01000028">
    <property type="protein sequence ID" value="KRK93769.1"/>
    <property type="molecule type" value="Genomic_DNA"/>
</dbReference>
<dbReference type="PROSITE" id="PS01040">
    <property type="entry name" value="SBP_BACTERIAL_5"/>
    <property type="match status" value="1"/>
</dbReference>
<dbReference type="OrthoDB" id="9801912at2"/>
<sequence>MPNQLKRFVGIGVVLVGSLALAGCGRTAAASPQQSATIMEQADISSLDSTMITDVGALETINNAEEGLYRMKNSTTVEPGLATAIVTPTANQTVYTFHLRKGLKWSNGDALTANDFVYTWRRAVTPSTKAAHAYQFLPLKNAKAIENGKLSAKKLGVQAVNSTTLKVTLTAPTPYFKYLVASAPFLPLNPKAVAKYGKGYGTSASKTVYDGPFTVQNWTASSTSWALKKNPTYWDRRHVKLATIKFQVAKSPQTALSLYQAKKLDNVVLSGQQAAQEKTNPGYLTYPSGETDYLAYNFNHRAMRNRNVRRAISLAIDRQSLVDDVLKNGAKVPTGMAPADIAKNPRTGQDFTQEAKVASAVAYNPQLAKRYWAKGLRQLGVKHLTLNLVCYDVDTFKNTAEYVQANTEKYLKGLNLKVNVQPKVQAITTMQKKQGYDIGFSNWISSYPELNEFFQLLNTGNYNNAGSYSNAAFDRVYTRANGTDAGNAPQRYADFKQANQIAMTDQAVAVLNQGQIARLNNPQLKGVTYAAAQGISLKTAYKTSQQ</sequence>
<gene>
    <name evidence="8" type="ORF">FD25_GL001096</name>
</gene>
<evidence type="ECO:0000313" key="9">
    <source>
        <dbReference type="Proteomes" id="UP000051955"/>
    </source>
</evidence>
<dbReference type="InterPro" id="IPR000914">
    <property type="entry name" value="SBP_5_dom"/>
</dbReference>
<evidence type="ECO:0000313" key="8">
    <source>
        <dbReference type="EMBL" id="KRK93769.1"/>
    </source>
</evidence>
<dbReference type="CDD" id="cd08504">
    <property type="entry name" value="PBP2_OppA"/>
    <property type="match status" value="1"/>
</dbReference>
<dbReference type="Gene3D" id="3.40.190.10">
    <property type="entry name" value="Periplasmic binding protein-like II"/>
    <property type="match status" value="1"/>
</dbReference>
<reference evidence="8 9" key="1">
    <citation type="journal article" date="2015" name="Genome Announc.">
        <title>Expanding the biotechnology potential of lactobacilli through comparative genomics of 213 strains and associated genera.</title>
        <authorList>
            <person name="Sun Z."/>
            <person name="Harris H.M."/>
            <person name="McCann A."/>
            <person name="Guo C."/>
            <person name="Argimon S."/>
            <person name="Zhang W."/>
            <person name="Yang X."/>
            <person name="Jeffery I.B."/>
            <person name="Cooney J.C."/>
            <person name="Kagawa T.F."/>
            <person name="Liu W."/>
            <person name="Song Y."/>
            <person name="Salvetti E."/>
            <person name="Wrobel A."/>
            <person name="Rasinkangas P."/>
            <person name="Parkhill J."/>
            <person name="Rea M.C."/>
            <person name="O'Sullivan O."/>
            <person name="Ritari J."/>
            <person name="Douillard F.P."/>
            <person name="Paul Ross R."/>
            <person name="Yang R."/>
            <person name="Briner A.E."/>
            <person name="Felis G.E."/>
            <person name="de Vos W.M."/>
            <person name="Barrangou R."/>
            <person name="Klaenhammer T.R."/>
            <person name="Caufield P.W."/>
            <person name="Cui Y."/>
            <person name="Zhang H."/>
            <person name="O'Toole P.W."/>
        </authorList>
    </citation>
    <scope>NUCLEOTIDE SEQUENCE [LARGE SCALE GENOMIC DNA]</scope>
    <source>
        <strain evidence="8 9">DSM 19394</strain>
    </source>
</reference>
<evidence type="ECO:0000256" key="3">
    <source>
        <dbReference type="ARBA" id="ARBA00022448"/>
    </source>
</evidence>
<protein>
    <submittedName>
        <fullName evidence="8">ABC transporter, substrate-binding protein, family 5</fullName>
    </submittedName>
</protein>
<dbReference type="Pfam" id="PF00496">
    <property type="entry name" value="SBP_bac_5"/>
    <property type="match status" value="1"/>
</dbReference>
<dbReference type="PANTHER" id="PTHR30290">
    <property type="entry name" value="PERIPLASMIC BINDING COMPONENT OF ABC TRANSPORTER"/>
    <property type="match status" value="1"/>
</dbReference>
<proteinExistence type="inferred from homology"/>
<keyword evidence="3" id="KW-0813">Transport</keyword>
<dbReference type="FunFam" id="3.90.76.10:FF:000001">
    <property type="entry name" value="Oligopeptide ABC transporter substrate-binding protein"/>
    <property type="match status" value="1"/>
</dbReference>
<dbReference type="PIRSF" id="PIRSF002741">
    <property type="entry name" value="MppA"/>
    <property type="match status" value="1"/>
</dbReference>
<dbReference type="STRING" id="1423715.FD25_GL001096"/>
<keyword evidence="5" id="KW-0653">Protein transport</keyword>
<evidence type="ECO:0000256" key="4">
    <source>
        <dbReference type="ARBA" id="ARBA00022729"/>
    </source>
</evidence>